<dbReference type="PANTHER" id="PTHR11706">
    <property type="entry name" value="SOLUTE CARRIER PROTEIN FAMILY 11 MEMBER"/>
    <property type="match status" value="1"/>
</dbReference>
<evidence type="ECO:0000256" key="3">
    <source>
        <dbReference type="ARBA" id="ARBA00006670"/>
    </source>
</evidence>
<evidence type="ECO:0000256" key="4">
    <source>
        <dbReference type="ARBA" id="ARBA00022496"/>
    </source>
</evidence>
<keyword evidence="4" id="KW-0408">Iron</keyword>
<dbReference type="GO" id="GO:0015086">
    <property type="term" value="F:cadmium ion transmembrane transporter activity"/>
    <property type="evidence" value="ECO:0007669"/>
    <property type="project" value="TreeGrafter"/>
</dbReference>
<sequence>WREGGSGGTSWLSTPAQQEEQPGQALLLGDRMRQKVFQGRFGLDFRENSLMEKAAHVKTFPEVGVGPAPSPAAAGADKGLGWAGGQILRWVHNEHSPQITLLSPQIALLASSWSEALVGLAAGVRSFLLDLLPEKRLSSWVPPCPSQPHSRGLRGLGGFGDSVSTSGEFPTRFLEEFHNQLQLPLECPATCAHQASPGQSRGTFLANPSLNSLSDPCWEPQSWKWVHHCEVSQSCQSLGSESVSAPLPLSCQLRFSILVSEGVPRAGQGPHHGQLGHGAESVLRGTGGAALITPLPFSHALLPWQHPRPNQPGPGRNVLGGISEREQGALRTRAAPSAHPGSSLCTPRQLPLHTRAAPSAHPGSSLCTPMQLSLHTWAALSAHLGSSLCSFVQTRPGRALGGWEKEEPAGDAIGTTLGKEAALSRPPEPRGMSRGESRSECGAEWDWERVGLCGTGRQNGIIWDWEVWGFVGLGVTCGVEYRIGRECGVVWDWEHGIEILLVVVRGEGGNVGVWGDPQLLTFGNSWNSGRAGCPCWGAVWHFLAVPCFQVLDFPGIQPGESGIEVQEQSQIFGTCSFSPRSSFWGCCSCYRSISAPRMGSPCEDFLPLQECSLLLFPVSLQRMSLGSLGGSGGSRSPLQPPDADDGEPFTTYFDSKIPIPEDEKVIIPTGTSSPSSLHWELGTGAGRGGGVSRALGDSRKRPCHSSGKDLGSLSPYQGAGALAGLVTLSPLSPAPSFSCQQGGSCFPLGFHEPDLGWPKAILAVGWDRGTGRTFRMRLGNSLVLQPHRIWDGVKEQAEPLSGVSHSCFSFRKLWAFTGPGFLMSIAYLDPGNIESDLQSGAVAGFKVGAGPRAHPHCPTGGCWCWEHPREEGEQEGLGSCLGVSLWIHPTPALGSQLPQKPQYCGFGAAQRWGSGGAWGSPCPPTHWCPHVPQLLWVLLLATIIGLLLQRLAARLGVVTGLHLAEVCNRQYQKVGAGWGTPPRCSGGLGVGHSPWSSEVPGVGGGTLPLVLRGATGGWGQSWGVGAEDRIPKGLAAHGADFGVSWCSPGLGNTRREQGDVGIYQLAWTGAVGTLGMSHPCALGRAVVAFGMSHPCALGCSPSWHSVTALPWNFVHAWRCHISLSQLAPVSRAGAGLAQELGFHLQSSPVRFPQRGRVMAPFLHAGSPQPHGRCFPLFFMALGVPFPPLAIIGSDMQEVIGSAIAINLLSREGNGAQTPLFPVNSPKSAPRITHHQLSLQGCISTVGHPQGLGLDTSHRDPSAPGKGCVGLTSAGQGSLWSLNPQPYNSTPKKALNRKDLELRVGTDPAVSHRIPLWGGVLITIADTFLEAFFGLLITIMALTFGYEVPPPGDPEGLEHLGKGLEHWERLRELGKGLSLEKRRLRGDLPGGVWALLQGDRMRGNGLLGEAGVGYRGDFLPGKGCHTGTGCPELGGSPSPQEFKSHVGVDMVSAEPNDPRVFSILDNLFQSLPVPRFSAYITVKPSQEKLLQGLFIPYCQDCGTPQLEQAVGIVGAVIMPHNMYLHSALVKVSRARGDPGVSKHPQRSLGTRGPSAVGQGGGTAPSQGGSALLQCQLCFCWDPAQGGSFPLELQRWGRWAWAPLGMQGGESCSSGNAGGRKLLLWECRGQKAAPLGMQGAESCSPGNAGGRKLLLWECRGQRLLCCSQVRLDPGRNAQLLPWAEQLPVGWWNFLSHAGTHNGSGAHPISSLRQVWDPCQAGAVSHHHLRSQGLTGNPCPPPVPVPQSRQVNRADKREVREANKYFFIESCIALFVSFIINIFVVTVFAEAFFNKTNAHVVATGTAWQLQQAWRDEGSARPTLLGDVQSWEWGWEGFGASGEAEGSEGAQPGEVEAQRGFGSPHLPSRRGQPAGGQAPLPVKQDDVQGRFSSCPLGGFNSCVDVAPGDMVSGGLGSAGITAGPGDPRGFSRGFPSQAIPSSHPSVPVQHQVCANASSPHSSLFPNNNETLEVDIYKGVSVPGGDSLGTAQVEAAMSGAAGDCGVHWGGTMPRTA</sequence>
<feature type="compositionally biased region" description="Basic and acidic residues" evidence="9">
    <location>
        <begin position="427"/>
        <end position="439"/>
    </location>
</feature>
<protein>
    <submittedName>
        <fullName evidence="11">Uncharacterized protein</fullName>
    </submittedName>
</protein>
<dbReference type="InterPro" id="IPR001046">
    <property type="entry name" value="NRAMP_fam"/>
</dbReference>
<feature type="transmembrane region" description="Helical" evidence="10">
    <location>
        <begin position="1763"/>
        <end position="1786"/>
    </location>
</feature>
<dbReference type="EMBL" id="QUSF01001909">
    <property type="protein sequence ID" value="RLV63803.1"/>
    <property type="molecule type" value="Genomic_DNA"/>
</dbReference>
<keyword evidence="7 10" id="KW-0472">Membrane</keyword>
<dbReference type="GO" id="GO:0005886">
    <property type="term" value="C:plasma membrane"/>
    <property type="evidence" value="ECO:0007669"/>
    <property type="project" value="TreeGrafter"/>
</dbReference>
<dbReference type="GO" id="GO:0015094">
    <property type="term" value="F:lead ion transmembrane transporter activity"/>
    <property type="evidence" value="ECO:0007669"/>
    <property type="project" value="TreeGrafter"/>
</dbReference>
<evidence type="ECO:0000256" key="7">
    <source>
        <dbReference type="ARBA" id="ARBA00023136"/>
    </source>
</evidence>
<comment type="subcellular location">
    <subcellularLocation>
        <location evidence="1">Late endosome membrane</location>
        <topology evidence="1">Multi-pass membrane protein</topology>
    </subcellularLocation>
    <subcellularLocation>
        <location evidence="2">Lysosome membrane</location>
        <topology evidence="2">Multi-pass membrane protein</topology>
    </subcellularLocation>
</comment>
<feature type="region of interest" description="Disordered" evidence="9">
    <location>
        <begin position="329"/>
        <end position="349"/>
    </location>
</feature>
<evidence type="ECO:0000256" key="1">
    <source>
        <dbReference type="ARBA" id="ARBA00004107"/>
    </source>
</evidence>
<dbReference type="GO" id="GO:0015087">
    <property type="term" value="F:cobalt ion transmembrane transporter activity"/>
    <property type="evidence" value="ECO:0007669"/>
    <property type="project" value="TreeGrafter"/>
</dbReference>
<evidence type="ECO:0000256" key="9">
    <source>
        <dbReference type="SAM" id="MobiDB-lite"/>
    </source>
</evidence>
<keyword evidence="4" id="KW-0406">Ion transport</keyword>
<feature type="non-terminal residue" evidence="11">
    <location>
        <position position="1"/>
    </location>
</feature>
<evidence type="ECO:0000256" key="2">
    <source>
        <dbReference type="ARBA" id="ARBA00004155"/>
    </source>
</evidence>
<evidence type="ECO:0000256" key="10">
    <source>
        <dbReference type="SAM" id="Phobius"/>
    </source>
</evidence>
<evidence type="ECO:0000256" key="6">
    <source>
        <dbReference type="ARBA" id="ARBA00022989"/>
    </source>
</evidence>
<dbReference type="GO" id="GO:0005765">
    <property type="term" value="C:lysosomal membrane"/>
    <property type="evidence" value="ECO:0007669"/>
    <property type="project" value="UniProtKB-SubCell"/>
</dbReference>
<keyword evidence="5 10" id="KW-0812">Transmembrane</keyword>
<feature type="compositionally biased region" description="Low complexity" evidence="9">
    <location>
        <begin position="1837"/>
        <end position="1846"/>
    </location>
</feature>
<name>A0A3L8Q9F2_CHLGU</name>
<dbReference type="GO" id="GO:0015093">
    <property type="term" value="F:ferrous iron transmembrane transporter activity"/>
    <property type="evidence" value="ECO:0007669"/>
    <property type="project" value="TreeGrafter"/>
</dbReference>
<dbReference type="GO" id="GO:0015099">
    <property type="term" value="F:nickel cation transmembrane transporter activity"/>
    <property type="evidence" value="ECO:0007669"/>
    <property type="project" value="TreeGrafter"/>
</dbReference>
<feature type="region of interest" description="Disordered" evidence="9">
    <location>
        <begin position="628"/>
        <end position="654"/>
    </location>
</feature>
<keyword evidence="4" id="KW-0410">Iron transport</keyword>
<keyword evidence="6 10" id="KW-1133">Transmembrane helix</keyword>
<feature type="region of interest" description="Disordered" evidence="9">
    <location>
        <begin position="1833"/>
        <end position="1879"/>
    </location>
</feature>
<dbReference type="Pfam" id="PF01566">
    <property type="entry name" value="Nramp"/>
    <property type="match status" value="2"/>
</dbReference>
<dbReference type="GO" id="GO:0005384">
    <property type="term" value="F:manganese ion transmembrane transporter activity"/>
    <property type="evidence" value="ECO:0007669"/>
    <property type="project" value="TreeGrafter"/>
</dbReference>
<evidence type="ECO:0000313" key="11">
    <source>
        <dbReference type="EMBL" id="RLV63803.1"/>
    </source>
</evidence>
<feature type="non-terminal residue" evidence="11">
    <location>
        <position position="2011"/>
    </location>
</feature>
<feature type="region of interest" description="Disordered" evidence="9">
    <location>
        <begin position="1"/>
        <end position="21"/>
    </location>
</feature>
<gene>
    <name evidence="11" type="ORF">DV515_00017899</name>
</gene>
<evidence type="ECO:0000256" key="5">
    <source>
        <dbReference type="ARBA" id="ARBA00022692"/>
    </source>
</evidence>
<keyword evidence="12" id="KW-1185">Reference proteome</keyword>
<dbReference type="PANTHER" id="PTHR11706:SF40">
    <property type="entry name" value="NATURAL RESISTANCE-ASSOCIATED MACROPHAGE PROTEIN 2"/>
    <property type="match status" value="1"/>
</dbReference>
<reference evidence="11 12" key="1">
    <citation type="journal article" date="2018" name="Proc. R. Soc. B">
        <title>A non-coding region near Follistatin controls head colour polymorphism in the Gouldian finch.</title>
        <authorList>
            <person name="Toomey M.B."/>
            <person name="Marques C.I."/>
            <person name="Andrade P."/>
            <person name="Araujo P.M."/>
            <person name="Sabatino S."/>
            <person name="Gazda M.A."/>
            <person name="Afonso S."/>
            <person name="Lopes R.J."/>
            <person name="Corbo J.C."/>
            <person name="Carneiro M."/>
        </authorList>
    </citation>
    <scope>NUCLEOTIDE SEQUENCE [LARGE SCALE GENOMIC DNA]</scope>
    <source>
        <strain evidence="11">Red01</strain>
        <tissue evidence="11">Muscle</tissue>
    </source>
</reference>
<comment type="similarity">
    <text evidence="3">Belongs to the NRAMP family.</text>
</comment>
<feature type="compositionally biased region" description="Polar residues" evidence="9">
    <location>
        <begin position="9"/>
        <end position="21"/>
    </location>
</feature>
<dbReference type="Proteomes" id="UP000276834">
    <property type="component" value="Unassembled WGS sequence"/>
</dbReference>
<keyword evidence="8" id="KW-0458">Lysosome</keyword>
<accession>A0A3L8Q9F2</accession>
<feature type="region of interest" description="Disordered" evidence="9">
    <location>
        <begin position="1534"/>
        <end position="1563"/>
    </location>
</feature>
<organism evidence="11 12">
    <name type="scientific">Chloebia gouldiae</name>
    <name type="common">Gouldian finch</name>
    <name type="synonym">Erythrura gouldiae</name>
    <dbReference type="NCBI Taxonomy" id="44316"/>
    <lineage>
        <taxon>Eukaryota</taxon>
        <taxon>Metazoa</taxon>
        <taxon>Chordata</taxon>
        <taxon>Craniata</taxon>
        <taxon>Vertebrata</taxon>
        <taxon>Euteleostomi</taxon>
        <taxon>Archelosauria</taxon>
        <taxon>Archosauria</taxon>
        <taxon>Dinosauria</taxon>
        <taxon>Saurischia</taxon>
        <taxon>Theropoda</taxon>
        <taxon>Coelurosauria</taxon>
        <taxon>Aves</taxon>
        <taxon>Neognathae</taxon>
        <taxon>Neoaves</taxon>
        <taxon>Telluraves</taxon>
        <taxon>Australaves</taxon>
        <taxon>Passeriformes</taxon>
        <taxon>Passeroidea</taxon>
        <taxon>Passeridae</taxon>
        <taxon>Chloebia</taxon>
    </lineage>
</organism>
<evidence type="ECO:0000256" key="8">
    <source>
        <dbReference type="ARBA" id="ARBA00023228"/>
    </source>
</evidence>
<dbReference type="GO" id="GO:0031902">
    <property type="term" value="C:late endosome membrane"/>
    <property type="evidence" value="ECO:0007669"/>
    <property type="project" value="UniProtKB-SubCell"/>
</dbReference>
<feature type="region of interest" description="Disordered" evidence="9">
    <location>
        <begin position="402"/>
        <end position="439"/>
    </location>
</feature>
<dbReference type="GO" id="GO:0046870">
    <property type="term" value="F:cadmium ion binding"/>
    <property type="evidence" value="ECO:0007669"/>
    <property type="project" value="TreeGrafter"/>
</dbReference>
<feature type="region of interest" description="Disordered" evidence="9">
    <location>
        <begin position="681"/>
        <end position="711"/>
    </location>
</feature>
<keyword evidence="4" id="KW-0813">Transport</keyword>
<comment type="caution">
    <text evidence="11">The sequence shown here is derived from an EMBL/GenBank/DDBJ whole genome shotgun (WGS) entry which is preliminary data.</text>
</comment>
<proteinExistence type="inferred from homology"/>
<evidence type="ECO:0000313" key="12">
    <source>
        <dbReference type="Proteomes" id="UP000276834"/>
    </source>
</evidence>